<keyword evidence="9" id="KW-0234">DNA repair</keyword>
<evidence type="ECO:0000256" key="7">
    <source>
        <dbReference type="ARBA" id="ARBA00022932"/>
    </source>
</evidence>
<dbReference type="InterPro" id="IPR043502">
    <property type="entry name" value="DNA/RNA_pol_sf"/>
</dbReference>
<keyword evidence="4" id="KW-0548">Nucleotidyltransferase</keyword>
<evidence type="ECO:0000256" key="10">
    <source>
        <dbReference type="ARBA" id="ARBA00049244"/>
    </source>
</evidence>
<gene>
    <name evidence="12" type="ORF">EVA_17010</name>
</gene>
<dbReference type="PANTHER" id="PTHR10133:SF27">
    <property type="entry name" value="DNA POLYMERASE NU"/>
    <property type="match status" value="1"/>
</dbReference>
<dbReference type="InterPro" id="IPR001098">
    <property type="entry name" value="DNA-dir_DNA_pol_A_palm_dom"/>
</dbReference>
<dbReference type="GO" id="GO:0006302">
    <property type="term" value="P:double-strand break repair"/>
    <property type="evidence" value="ECO:0007669"/>
    <property type="project" value="TreeGrafter"/>
</dbReference>
<evidence type="ECO:0000256" key="1">
    <source>
        <dbReference type="ARBA" id="ARBA00007705"/>
    </source>
</evidence>
<protein>
    <recommendedName>
        <fullName evidence="2">DNA-directed DNA polymerase</fullName>
        <ecNumber evidence="2">2.7.7.7</ecNumber>
    </recommendedName>
</protein>
<proteinExistence type="inferred from homology"/>
<evidence type="ECO:0000256" key="3">
    <source>
        <dbReference type="ARBA" id="ARBA00022679"/>
    </source>
</evidence>
<keyword evidence="8" id="KW-0238">DNA-binding</keyword>
<organism evidence="12">
    <name type="scientific">gut metagenome</name>
    <dbReference type="NCBI Taxonomy" id="749906"/>
    <lineage>
        <taxon>unclassified sequences</taxon>
        <taxon>metagenomes</taxon>
        <taxon>organismal metagenomes</taxon>
    </lineage>
</organism>
<comment type="similarity">
    <text evidence="1">Belongs to the DNA polymerase type-A family.</text>
</comment>
<dbReference type="InterPro" id="IPR002298">
    <property type="entry name" value="DNA_polymerase_A"/>
</dbReference>
<dbReference type="EMBL" id="AMCI01006127">
    <property type="protein sequence ID" value="EJW94883.1"/>
    <property type="molecule type" value="Genomic_DNA"/>
</dbReference>
<reference evidence="12" key="1">
    <citation type="journal article" date="2012" name="PLoS ONE">
        <title>Gene sets for utilization of primary and secondary nutrition supplies in the distal gut of endangered iberian lynx.</title>
        <authorList>
            <person name="Alcaide M."/>
            <person name="Messina E."/>
            <person name="Richter M."/>
            <person name="Bargiela R."/>
            <person name="Peplies J."/>
            <person name="Huws S.A."/>
            <person name="Newbold C.J."/>
            <person name="Golyshin P.N."/>
            <person name="Simon M.A."/>
            <person name="Lopez G."/>
            <person name="Yakimov M.M."/>
            <person name="Ferrer M."/>
        </authorList>
    </citation>
    <scope>NUCLEOTIDE SEQUENCE</scope>
</reference>
<comment type="caution">
    <text evidence="12">The sequence shown here is derived from an EMBL/GenBank/DDBJ whole genome shotgun (WGS) entry which is preliminary data.</text>
</comment>
<dbReference type="GO" id="GO:0006261">
    <property type="term" value="P:DNA-templated DNA replication"/>
    <property type="evidence" value="ECO:0007669"/>
    <property type="project" value="InterPro"/>
</dbReference>
<name>J9FKC2_9ZZZZ</name>
<evidence type="ECO:0000256" key="8">
    <source>
        <dbReference type="ARBA" id="ARBA00023125"/>
    </source>
</evidence>
<dbReference type="AlphaFoldDB" id="J9FKC2"/>
<comment type="catalytic activity">
    <reaction evidence="10">
        <text>DNA(n) + a 2'-deoxyribonucleoside 5'-triphosphate = DNA(n+1) + diphosphate</text>
        <dbReference type="Rhea" id="RHEA:22508"/>
        <dbReference type="Rhea" id="RHEA-COMP:17339"/>
        <dbReference type="Rhea" id="RHEA-COMP:17340"/>
        <dbReference type="ChEBI" id="CHEBI:33019"/>
        <dbReference type="ChEBI" id="CHEBI:61560"/>
        <dbReference type="ChEBI" id="CHEBI:173112"/>
        <dbReference type="EC" id="2.7.7.7"/>
    </reaction>
</comment>
<keyword evidence="3" id="KW-0808">Transferase</keyword>
<keyword evidence="7" id="KW-0239">DNA-directed DNA polymerase</keyword>
<keyword evidence="5" id="KW-0235">DNA replication</keyword>
<dbReference type="SUPFAM" id="SSF56672">
    <property type="entry name" value="DNA/RNA polymerases"/>
    <property type="match status" value="1"/>
</dbReference>
<feature type="non-terminal residue" evidence="12">
    <location>
        <position position="1"/>
    </location>
</feature>
<evidence type="ECO:0000256" key="4">
    <source>
        <dbReference type="ARBA" id="ARBA00022695"/>
    </source>
</evidence>
<evidence type="ECO:0000259" key="11">
    <source>
        <dbReference type="Pfam" id="PF00476"/>
    </source>
</evidence>
<feature type="domain" description="DNA-directed DNA polymerase family A palm" evidence="11">
    <location>
        <begin position="16"/>
        <end position="209"/>
    </location>
</feature>
<dbReference type="Gene3D" id="3.30.70.370">
    <property type="match status" value="1"/>
</dbReference>
<accession>J9FKC2</accession>
<evidence type="ECO:0000256" key="9">
    <source>
        <dbReference type="ARBA" id="ARBA00023204"/>
    </source>
</evidence>
<sequence length="211" mass="23642">LADMEQTGMLVDVNGLKAFGQELTDKLNECLDRIYKMVGFSFNVNSPKQLGSALFDEDKLALPHGKKTKTGYSTNAKVLESLRNEHPVINEILQYRTYQKLNSTYVEGLLKVVRKDGRMHSSFNQTEARTGRLSSSEPNLQNIPIRTELGSRLRAFFSAAPGCQLVDADYSQIELRILAHISGDSAMQEAFLTGQDIHRSTAAKIYNMPRK</sequence>
<dbReference type="Gene3D" id="1.20.1060.10">
    <property type="entry name" value="Taq DNA Polymerase, Chain T, domain 4"/>
    <property type="match status" value="1"/>
</dbReference>
<dbReference type="PANTHER" id="PTHR10133">
    <property type="entry name" value="DNA POLYMERASE I"/>
    <property type="match status" value="1"/>
</dbReference>
<evidence type="ECO:0000313" key="12">
    <source>
        <dbReference type="EMBL" id="EJW94883.1"/>
    </source>
</evidence>
<dbReference type="FunFam" id="1.20.1060.10:FF:000001">
    <property type="entry name" value="DNA polymerase I"/>
    <property type="match status" value="1"/>
</dbReference>
<dbReference type="GO" id="GO:0003887">
    <property type="term" value="F:DNA-directed DNA polymerase activity"/>
    <property type="evidence" value="ECO:0007669"/>
    <property type="project" value="UniProtKB-KW"/>
</dbReference>
<dbReference type="Pfam" id="PF00476">
    <property type="entry name" value="DNA_pol_A"/>
    <property type="match status" value="1"/>
</dbReference>
<evidence type="ECO:0000256" key="6">
    <source>
        <dbReference type="ARBA" id="ARBA00022763"/>
    </source>
</evidence>
<dbReference type="EC" id="2.7.7.7" evidence="2"/>
<evidence type="ECO:0000256" key="2">
    <source>
        <dbReference type="ARBA" id="ARBA00012417"/>
    </source>
</evidence>
<dbReference type="GO" id="GO:0003677">
    <property type="term" value="F:DNA binding"/>
    <property type="evidence" value="ECO:0007669"/>
    <property type="project" value="UniProtKB-KW"/>
</dbReference>
<dbReference type="PRINTS" id="PR00868">
    <property type="entry name" value="DNAPOLI"/>
</dbReference>
<dbReference type="Gene3D" id="1.10.150.20">
    <property type="entry name" value="5' to 3' exonuclease, C-terminal subdomain"/>
    <property type="match status" value="1"/>
</dbReference>
<keyword evidence="6" id="KW-0227">DNA damage</keyword>
<evidence type="ECO:0000256" key="5">
    <source>
        <dbReference type="ARBA" id="ARBA00022705"/>
    </source>
</evidence>